<accession>A0A368VV23</accession>
<dbReference type="OrthoDB" id="3399139at2"/>
<comment type="caution">
    <text evidence="1">The sequence shown here is derived from an EMBL/GenBank/DDBJ whole genome shotgun (WGS) entry which is preliminary data.</text>
</comment>
<dbReference type="RefSeq" id="WP_114451793.1">
    <property type="nucleotide sequence ID" value="NZ_QPJC01000002.1"/>
</dbReference>
<reference evidence="1 2" key="1">
    <citation type="submission" date="2018-07" db="EMBL/GenBank/DDBJ databases">
        <title>Genomic Encyclopedia of Type Strains, Phase III (KMG-III): the genomes of soil and plant-associated and newly described type strains.</title>
        <authorList>
            <person name="Whitman W."/>
        </authorList>
    </citation>
    <scope>NUCLEOTIDE SEQUENCE [LARGE SCALE GENOMIC DNA]</scope>
    <source>
        <strain evidence="1 2">CECT 8575</strain>
    </source>
</reference>
<evidence type="ECO:0000313" key="2">
    <source>
        <dbReference type="Proteomes" id="UP000253495"/>
    </source>
</evidence>
<dbReference type="EMBL" id="QPJC01000002">
    <property type="protein sequence ID" value="RCW45944.1"/>
    <property type="molecule type" value="Genomic_DNA"/>
</dbReference>
<evidence type="ECO:0000313" key="1">
    <source>
        <dbReference type="EMBL" id="RCW45944.1"/>
    </source>
</evidence>
<dbReference type="InterPro" id="IPR036249">
    <property type="entry name" value="Thioredoxin-like_sf"/>
</dbReference>
<name>A0A368VV23_9ACTN</name>
<keyword evidence="2" id="KW-1185">Reference proteome</keyword>
<dbReference type="SUPFAM" id="SSF52833">
    <property type="entry name" value="Thioredoxin-like"/>
    <property type="match status" value="1"/>
</dbReference>
<organism evidence="1 2">
    <name type="scientific">Halopolyspora algeriensis</name>
    <dbReference type="NCBI Taxonomy" id="1500506"/>
    <lineage>
        <taxon>Bacteria</taxon>
        <taxon>Bacillati</taxon>
        <taxon>Actinomycetota</taxon>
        <taxon>Actinomycetes</taxon>
        <taxon>Actinomycetes incertae sedis</taxon>
        <taxon>Halopolyspora</taxon>
    </lineage>
</organism>
<dbReference type="InterPro" id="IPR020541">
    <property type="entry name" value="Chorismate_synthase_CS"/>
</dbReference>
<dbReference type="GO" id="GO:0009073">
    <property type="term" value="P:aromatic amino acid family biosynthetic process"/>
    <property type="evidence" value="ECO:0007669"/>
    <property type="project" value="InterPro"/>
</dbReference>
<dbReference type="CDD" id="cd03062">
    <property type="entry name" value="TRX_Fd_Sucrase"/>
    <property type="match status" value="1"/>
</dbReference>
<dbReference type="AlphaFoldDB" id="A0A368VV23"/>
<dbReference type="InterPro" id="IPR009737">
    <property type="entry name" value="Aim32/Apd1-like"/>
</dbReference>
<dbReference type="Pfam" id="PF06999">
    <property type="entry name" value="Suc_Fer-like"/>
    <property type="match status" value="1"/>
</dbReference>
<sequence>MGEARARCQTRSRSLHEPLHGTASTVRGWVLLEEPGPWGVDALRDSRLDADVSTRLHEICRRLRLRVVLIRRVRRQGQGSGQRHCFLARTGLGEGWVEQAVLDGPADVFDLDLEGLARGDRPGLQPVPDPLYFVCTHGRHDPCCAEQGRPVAEALSKHFPEQTWEVSHIGGDRFAGNLLALPHGFYFGRVPSDDAVPLAEAYARGELDTRYLRGRTAYGFATQAAECLLRQETEICGVDELPLISSRREGDEVEATFTAPDGGHYRVRLRSVPSHPERRLTCHADQPSVPSEHRLVELHHERG</sequence>
<dbReference type="PROSITE" id="PS00789">
    <property type="entry name" value="CHORISMATE_SYNTHASE_3"/>
    <property type="match status" value="1"/>
</dbReference>
<dbReference type="Proteomes" id="UP000253495">
    <property type="component" value="Unassembled WGS sequence"/>
</dbReference>
<protein>
    <recommendedName>
        <fullName evidence="3">Sucrase/ferredoxin-like protein</fullName>
    </recommendedName>
</protein>
<dbReference type="GO" id="GO:0004107">
    <property type="term" value="F:chorismate synthase activity"/>
    <property type="evidence" value="ECO:0007669"/>
    <property type="project" value="InterPro"/>
</dbReference>
<gene>
    <name evidence="1" type="ORF">DFQ14_102246</name>
</gene>
<evidence type="ECO:0008006" key="3">
    <source>
        <dbReference type="Google" id="ProtNLM"/>
    </source>
</evidence>
<proteinExistence type="predicted"/>